<dbReference type="eggNOG" id="ENOG502SADE">
    <property type="taxonomic scope" value="Eukaryota"/>
</dbReference>
<keyword evidence="3" id="KW-1185">Reference proteome</keyword>
<dbReference type="OrthoDB" id="10051975at2759"/>
<dbReference type="Proteomes" id="UP000027135">
    <property type="component" value="Unassembled WGS sequence"/>
</dbReference>
<dbReference type="EMBL" id="KK852432">
    <property type="protein sequence ID" value="KDR23985.1"/>
    <property type="molecule type" value="Genomic_DNA"/>
</dbReference>
<protein>
    <recommendedName>
        <fullName evidence="1">MADF domain-containing protein</fullName>
    </recommendedName>
</protein>
<organism evidence="2 3">
    <name type="scientific">Zootermopsis nevadensis</name>
    <name type="common">Dampwood termite</name>
    <dbReference type="NCBI Taxonomy" id="136037"/>
    <lineage>
        <taxon>Eukaryota</taxon>
        <taxon>Metazoa</taxon>
        <taxon>Ecdysozoa</taxon>
        <taxon>Arthropoda</taxon>
        <taxon>Hexapoda</taxon>
        <taxon>Insecta</taxon>
        <taxon>Pterygota</taxon>
        <taxon>Neoptera</taxon>
        <taxon>Polyneoptera</taxon>
        <taxon>Dictyoptera</taxon>
        <taxon>Blattodea</taxon>
        <taxon>Blattoidea</taxon>
        <taxon>Termitoidae</taxon>
        <taxon>Termopsidae</taxon>
        <taxon>Zootermopsis</taxon>
    </lineage>
</organism>
<evidence type="ECO:0000313" key="2">
    <source>
        <dbReference type="EMBL" id="KDR23985.1"/>
    </source>
</evidence>
<dbReference type="Pfam" id="PF10545">
    <property type="entry name" value="MADF_DNA_bdg"/>
    <property type="match status" value="1"/>
</dbReference>
<dbReference type="AlphaFoldDB" id="A0A067RT45"/>
<dbReference type="PANTHER" id="PTHR21505">
    <property type="entry name" value="MADF DOMAIN-CONTAINING PROTEIN-RELATED"/>
    <property type="match status" value="1"/>
</dbReference>
<dbReference type="SMART" id="SM00595">
    <property type="entry name" value="MADF"/>
    <property type="match status" value="1"/>
</dbReference>
<gene>
    <name evidence="2" type="ORF">L798_07922</name>
</gene>
<name>A0A067RT45_ZOONE</name>
<proteinExistence type="predicted"/>
<dbReference type="FunCoup" id="A0A067RT45">
    <property type="interactions" value="8"/>
</dbReference>
<sequence length="364" mass="42015">MEWSEDLVLKFIEAYRDRPVLWDVRHKFFKIKTKRNDAWEELATLFNTNRYAAKKKINSLLASFRRERRKSICQTSVTGTNEVCQSKWFAFKSLLFLIDRNKPRQTQCTDEIVEQDDFEESRATVDMENEASSTNDVEKECVGHAEEHTSDQPYTQERQCKRKESLSHMKIVLPNKKKRIVEDPRVTEAYRILKEVSKRNEKRDHCIVYGEHIAHKLRGYDSRTCAIVQYHINNVLFEADMGKYSNGNLDNQQPVHWESGSWNNGQCGSSLPNVTSASSSPQSQHNVDIMKMEPDMLSSQWETQLPASFTLVAVKCEVEDEAKDFMAVKTGVKDEVTTGEHEAKIEDCNGNSQHTAMYKSVDKG</sequence>
<dbReference type="InParanoid" id="A0A067RT45"/>
<evidence type="ECO:0000259" key="1">
    <source>
        <dbReference type="PROSITE" id="PS51029"/>
    </source>
</evidence>
<reference evidence="2 3" key="1">
    <citation type="journal article" date="2014" name="Nat. Commun.">
        <title>Molecular traces of alternative social organization in a termite genome.</title>
        <authorList>
            <person name="Terrapon N."/>
            <person name="Li C."/>
            <person name="Robertson H.M."/>
            <person name="Ji L."/>
            <person name="Meng X."/>
            <person name="Booth W."/>
            <person name="Chen Z."/>
            <person name="Childers C.P."/>
            <person name="Glastad K.M."/>
            <person name="Gokhale K."/>
            <person name="Gowin J."/>
            <person name="Gronenberg W."/>
            <person name="Hermansen R.A."/>
            <person name="Hu H."/>
            <person name="Hunt B.G."/>
            <person name="Huylmans A.K."/>
            <person name="Khalil S.M."/>
            <person name="Mitchell R.D."/>
            <person name="Munoz-Torres M.C."/>
            <person name="Mustard J.A."/>
            <person name="Pan H."/>
            <person name="Reese J.T."/>
            <person name="Scharf M.E."/>
            <person name="Sun F."/>
            <person name="Vogel H."/>
            <person name="Xiao J."/>
            <person name="Yang W."/>
            <person name="Yang Z."/>
            <person name="Yang Z."/>
            <person name="Zhou J."/>
            <person name="Zhu J."/>
            <person name="Brent C.S."/>
            <person name="Elsik C.G."/>
            <person name="Goodisman M.A."/>
            <person name="Liberles D.A."/>
            <person name="Roe R.M."/>
            <person name="Vargo E.L."/>
            <person name="Vilcinskas A."/>
            <person name="Wang J."/>
            <person name="Bornberg-Bauer E."/>
            <person name="Korb J."/>
            <person name="Zhang G."/>
            <person name="Liebig J."/>
        </authorList>
    </citation>
    <scope>NUCLEOTIDE SEQUENCE [LARGE SCALE GENOMIC DNA]</scope>
    <source>
        <tissue evidence="2">Whole organism</tissue>
    </source>
</reference>
<evidence type="ECO:0000313" key="3">
    <source>
        <dbReference type="Proteomes" id="UP000027135"/>
    </source>
</evidence>
<feature type="domain" description="MADF" evidence="1">
    <location>
        <begin position="10"/>
        <end position="102"/>
    </location>
</feature>
<dbReference type="PROSITE" id="PS51029">
    <property type="entry name" value="MADF"/>
    <property type="match status" value="1"/>
</dbReference>
<dbReference type="PANTHER" id="PTHR21505:SF8">
    <property type="entry name" value="DPT-YFP REPRESSOR BY OVEREXPRESSION, ISOFORM D-RELATED"/>
    <property type="match status" value="1"/>
</dbReference>
<dbReference type="InterPro" id="IPR006578">
    <property type="entry name" value="MADF-dom"/>
</dbReference>
<accession>A0A067RT45</accession>